<dbReference type="Pfam" id="PF07110">
    <property type="entry name" value="EthD"/>
    <property type="match status" value="1"/>
</dbReference>
<dbReference type="OrthoDB" id="5340195at2759"/>
<dbReference type="InterPro" id="IPR009799">
    <property type="entry name" value="EthD_dom"/>
</dbReference>
<name>M9MCV3_PSEA3</name>
<evidence type="ECO:0000313" key="3">
    <source>
        <dbReference type="EMBL" id="GAC73878.1"/>
    </source>
</evidence>
<organism evidence="3 4">
    <name type="scientific">Pseudozyma antarctica (strain T-34)</name>
    <name type="common">Yeast</name>
    <name type="synonym">Candida antarctica</name>
    <dbReference type="NCBI Taxonomy" id="1151754"/>
    <lineage>
        <taxon>Eukaryota</taxon>
        <taxon>Fungi</taxon>
        <taxon>Dikarya</taxon>
        <taxon>Basidiomycota</taxon>
        <taxon>Ustilaginomycotina</taxon>
        <taxon>Ustilaginomycetes</taxon>
        <taxon>Ustilaginales</taxon>
        <taxon>Ustilaginaceae</taxon>
        <taxon>Moesziomyces</taxon>
    </lineage>
</organism>
<accession>M9MCV3</accession>
<dbReference type="InterPro" id="IPR011008">
    <property type="entry name" value="Dimeric_a/b-barrel"/>
</dbReference>
<sequence>MASPSIKQLVVVRRRSNQTQREYADHHFRVHGALAGAGKPEETPLAYCLSRVFDSAYSNASLAQPAWSGHSGATELYFRDGAHMGRAYGSEYTRSVIGPDGANFNDFAGAIAMFAKEKLIHGSPRQQAEEQRLVALYYIQAGDQVDNAVLAERLEPQVISAFGGVSEQIVTNVALPDPDNKLRYFQGEAAPQYAIAYQVYLRGKDDIEAFRRAQQVLEDECRDLIRCETTFVLFAVRSLVFDQEAGIVFSAARQPDITGYI</sequence>
<dbReference type="Proteomes" id="UP000011976">
    <property type="component" value="Unassembled WGS sequence"/>
</dbReference>
<dbReference type="GO" id="GO:0016491">
    <property type="term" value="F:oxidoreductase activity"/>
    <property type="evidence" value="ECO:0007669"/>
    <property type="project" value="InterPro"/>
</dbReference>
<reference evidence="4" key="1">
    <citation type="journal article" date="2013" name="Genome Announc.">
        <title>Genome sequence of the basidiomycetous yeast Pseudozyma antarctica T-34, a producer of the glycolipid biosurfactants mannosylerythritol lipids.</title>
        <authorList>
            <person name="Morita T."/>
            <person name="Koike H."/>
            <person name="Koyama Y."/>
            <person name="Hagiwara H."/>
            <person name="Ito E."/>
            <person name="Fukuoka T."/>
            <person name="Imura T."/>
            <person name="Machida M."/>
            <person name="Kitamoto D."/>
        </authorList>
    </citation>
    <scope>NUCLEOTIDE SEQUENCE [LARGE SCALE GENOMIC DNA]</scope>
    <source>
        <strain evidence="4">T-34</strain>
    </source>
</reference>
<comment type="similarity">
    <text evidence="1">Belongs to the tpcK family.</text>
</comment>
<dbReference type="SUPFAM" id="SSF54909">
    <property type="entry name" value="Dimeric alpha+beta barrel"/>
    <property type="match status" value="1"/>
</dbReference>
<dbReference type="Gene3D" id="3.30.70.100">
    <property type="match status" value="1"/>
</dbReference>
<evidence type="ECO:0000256" key="1">
    <source>
        <dbReference type="ARBA" id="ARBA00005986"/>
    </source>
</evidence>
<dbReference type="EMBL" id="DF196775">
    <property type="protein sequence ID" value="GAC73878.1"/>
    <property type="molecule type" value="Genomic_DNA"/>
</dbReference>
<gene>
    <name evidence="3" type="ORF">PANT_9c00348</name>
</gene>
<evidence type="ECO:0000259" key="2">
    <source>
        <dbReference type="Pfam" id="PF07110"/>
    </source>
</evidence>
<protein>
    <recommendedName>
        <fullName evidence="2">EthD domain-containing protein</fullName>
    </recommendedName>
</protein>
<evidence type="ECO:0000313" key="4">
    <source>
        <dbReference type="Proteomes" id="UP000011976"/>
    </source>
</evidence>
<proteinExistence type="inferred from homology"/>
<feature type="domain" description="EthD" evidence="2">
    <location>
        <begin position="17"/>
        <end position="107"/>
    </location>
</feature>
<dbReference type="AlphaFoldDB" id="M9MCV3"/>